<evidence type="ECO:0000256" key="2">
    <source>
        <dbReference type="ARBA" id="ARBA00022801"/>
    </source>
</evidence>
<dbReference type="OMA" id="EKYFDYT"/>
<evidence type="ECO:0000259" key="3">
    <source>
        <dbReference type="Pfam" id="PF00561"/>
    </source>
</evidence>
<dbReference type="InterPro" id="IPR000073">
    <property type="entry name" value="AB_hydrolase_1"/>
</dbReference>
<dbReference type="GO" id="GO:0006508">
    <property type="term" value="P:proteolysis"/>
    <property type="evidence" value="ECO:0007669"/>
    <property type="project" value="InterPro"/>
</dbReference>
<dbReference type="InterPro" id="IPR029058">
    <property type="entry name" value="AB_hydrolase_fold"/>
</dbReference>
<dbReference type="OrthoDB" id="408373at2759"/>
<dbReference type="PANTHER" id="PTHR43798:SF33">
    <property type="entry name" value="HYDROLASE, PUTATIVE (AFU_ORTHOLOGUE AFUA_2G14860)-RELATED"/>
    <property type="match status" value="1"/>
</dbReference>
<keyword evidence="2" id="KW-0378">Hydrolase</keyword>
<feature type="domain" description="AB hydrolase-1" evidence="3">
    <location>
        <begin position="29"/>
        <end position="271"/>
    </location>
</feature>
<reference evidence="4" key="1">
    <citation type="submission" date="2020-10" db="EMBL/GenBank/DDBJ databases">
        <authorList>
            <person name="Palmer J.M."/>
        </authorList>
    </citation>
    <scope>NUCLEOTIDE SEQUENCE</scope>
    <source>
        <strain evidence="4">UCD 2041</strain>
    </source>
</reference>
<dbReference type="AlphaFoldDB" id="A0A871RE54"/>
<dbReference type="GeneID" id="64572948"/>
<protein>
    <recommendedName>
        <fullName evidence="3">AB hydrolase-1 domain-containing protein</fullName>
    </recommendedName>
</protein>
<dbReference type="RefSeq" id="XP_041137795.1">
    <property type="nucleotide sequence ID" value="XM_041279581.1"/>
</dbReference>
<dbReference type="KEGG" id="bbrx:BRETT_001023"/>
<dbReference type="InterPro" id="IPR050266">
    <property type="entry name" value="AB_hydrolase_sf"/>
</dbReference>
<dbReference type="PRINTS" id="PR00793">
    <property type="entry name" value="PROAMNOPTASE"/>
</dbReference>
<dbReference type="GO" id="GO:0016020">
    <property type="term" value="C:membrane"/>
    <property type="evidence" value="ECO:0007669"/>
    <property type="project" value="TreeGrafter"/>
</dbReference>
<dbReference type="EMBL" id="CP063136">
    <property type="protein sequence ID" value="QOU21302.1"/>
    <property type="molecule type" value="Genomic_DNA"/>
</dbReference>
<organism evidence="4 5">
    <name type="scientific">Dekkera bruxellensis</name>
    <name type="common">Brettanomyces custersii</name>
    <dbReference type="NCBI Taxonomy" id="5007"/>
    <lineage>
        <taxon>Eukaryota</taxon>
        <taxon>Fungi</taxon>
        <taxon>Dikarya</taxon>
        <taxon>Ascomycota</taxon>
        <taxon>Saccharomycotina</taxon>
        <taxon>Pichiomycetes</taxon>
        <taxon>Pichiales</taxon>
        <taxon>Pichiaceae</taxon>
        <taxon>Brettanomyces</taxon>
    </lineage>
</organism>
<dbReference type="SUPFAM" id="SSF53474">
    <property type="entry name" value="alpha/beta-Hydrolases"/>
    <property type="match status" value="1"/>
</dbReference>
<dbReference type="PANTHER" id="PTHR43798">
    <property type="entry name" value="MONOACYLGLYCEROL LIPASE"/>
    <property type="match status" value="1"/>
</dbReference>
<dbReference type="Gene3D" id="3.40.50.1820">
    <property type="entry name" value="alpha/beta hydrolase"/>
    <property type="match status" value="1"/>
</dbReference>
<gene>
    <name evidence="4" type="ORF">BRETT_001023</name>
</gene>
<evidence type="ECO:0000313" key="5">
    <source>
        <dbReference type="Proteomes" id="UP000663131"/>
    </source>
</evidence>
<accession>A0A871RE54</accession>
<dbReference type="InterPro" id="IPR002410">
    <property type="entry name" value="Peptidase_S33"/>
</dbReference>
<dbReference type="GO" id="GO:0008233">
    <property type="term" value="F:peptidase activity"/>
    <property type="evidence" value="ECO:0007669"/>
    <property type="project" value="InterPro"/>
</dbReference>
<dbReference type="Proteomes" id="UP000663131">
    <property type="component" value="Chromosome 8"/>
</dbReference>
<dbReference type="Pfam" id="PF00561">
    <property type="entry name" value="Abhydrolase_1"/>
    <property type="match status" value="1"/>
</dbReference>
<comment type="similarity">
    <text evidence="1">Belongs to the peptidase S33 family.</text>
</comment>
<name>A0A871RE54_DEKBR</name>
<dbReference type="PRINTS" id="PR00111">
    <property type="entry name" value="ABHYDROLASE"/>
</dbReference>
<proteinExistence type="inferred from homology"/>
<evidence type="ECO:0000256" key="1">
    <source>
        <dbReference type="ARBA" id="ARBA00010088"/>
    </source>
</evidence>
<sequence length="291" mass="33147">MTDEKIIYGKAEVNEATLDYCIIGPANGPLVITLHGGRGFGSKEGDFEVYSRLAKFGYKVLGFDFRGHGKSSFTPPFTFSQIVDDIDAMRKKFINAGDKKCIIIGGSFGGFIAQKYALTYPENLSHLILRGTAPSYHHEEAAFIELKKRLPNLPIASVNMLEKVFSKFESDEEMRLVMFALGPLYSESYDADAGLRSCLETRYKAASHNQLYSEQEKYFDYRQELPNLKIPTFIFDGEEDWICPKSQSELLHKLIPKSELYIFPNANHSVHREFPDLVVERIRIFLNKETN</sequence>
<evidence type="ECO:0000313" key="4">
    <source>
        <dbReference type="EMBL" id="QOU21302.1"/>
    </source>
</evidence>
<reference evidence="4" key="2">
    <citation type="journal article" name="BMC Genomics">
        <title>New genome assemblies reveal patterns of domestication and adaptation across Brettanomyces (Dekkera) species.</title>
        <authorList>
            <person name="Roach M.J."/>
            <person name="Borneman A.R."/>
        </authorList>
    </citation>
    <scope>NUCLEOTIDE SEQUENCE</scope>
    <source>
        <strain evidence="4">UCD 2041</strain>
    </source>
</reference>